<dbReference type="EMBL" id="MU001636">
    <property type="protein sequence ID" value="KAF2482593.1"/>
    <property type="molecule type" value="Genomic_DNA"/>
</dbReference>
<sequence length="386" mass="41862">MDPGPASPGLSDGPPRARSRGISFRSDHSTGSGSKAVDSPREKAQKGLWQGSTKANPMVAMNEAQPGVMAATEQSTMQSLRESQHKDTYGNIIADPDRSNPTRPRLERPLDTIRSFEKAIDEGYKRRNSYMKQDSETWDKDNQFASRRSSFFGGAGAGGYDNSQGAHRPGPGSAAGGYYGSQSYNGHPRARYGASRMQSDSQIYAGQRPYPQHGYHQSHDTVNTGFTNGSDSTGPWANSTDPSSENSSIDKGHPMNKPSTPMDGYNQYGANGYHDAIMEEQGGPGPQDQYHHDYKNGPSPSHNGGGYYGQQQQQQHQNGYGRPMGGPAPPVQPPTQARRPIQLGGTPSGNGDNGYGRPPANLPPMPRQAPEPEKKGWLKRRFSKKV</sequence>
<organism evidence="2 3">
    <name type="scientific">Neohortaea acidophila</name>
    <dbReference type="NCBI Taxonomy" id="245834"/>
    <lineage>
        <taxon>Eukaryota</taxon>
        <taxon>Fungi</taxon>
        <taxon>Dikarya</taxon>
        <taxon>Ascomycota</taxon>
        <taxon>Pezizomycotina</taxon>
        <taxon>Dothideomycetes</taxon>
        <taxon>Dothideomycetidae</taxon>
        <taxon>Mycosphaerellales</taxon>
        <taxon>Teratosphaeriaceae</taxon>
        <taxon>Neohortaea</taxon>
    </lineage>
</organism>
<dbReference type="PANTHER" id="PTHR28186">
    <property type="entry name" value="MEIOTICALLY UP-REGULATED GENE 9 PROTEIN"/>
    <property type="match status" value="1"/>
</dbReference>
<feature type="compositionally biased region" description="Polar residues" evidence="1">
    <location>
        <begin position="72"/>
        <end position="81"/>
    </location>
</feature>
<feature type="compositionally biased region" description="Pro residues" evidence="1">
    <location>
        <begin position="360"/>
        <end position="369"/>
    </location>
</feature>
<accession>A0A6A6PSX4</accession>
<feature type="region of interest" description="Disordered" evidence="1">
    <location>
        <begin position="68"/>
        <end position="110"/>
    </location>
</feature>
<dbReference type="GeneID" id="54470734"/>
<feature type="compositionally biased region" description="Basic residues" evidence="1">
    <location>
        <begin position="377"/>
        <end position="386"/>
    </location>
</feature>
<feature type="compositionally biased region" description="Polar residues" evidence="1">
    <location>
        <begin position="220"/>
        <end position="247"/>
    </location>
</feature>
<feature type="compositionally biased region" description="Basic and acidic residues" evidence="1">
    <location>
        <begin position="95"/>
        <end position="110"/>
    </location>
</feature>
<feature type="compositionally biased region" description="Low complexity" evidence="1">
    <location>
        <begin position="309"/>
        <end position="321"/>
    </location>
</feature>
<protein>
    <submittedName>
        <fullName evidence="2">Uncharacterized protein</fullName>
    </submittedName>
</protein>
<dbReference type="AlphaFoldDB" id="A0A6A6PSX4"/>
<evidence type="ECO:0000313" key="3">
    <source>
        <dbReference type="Proteomes" id="UP000799767"/>
    </source>
</evidence>
<evidence type="ECO:0000256" key="1">
    <source>
        <dbReference type="SAM" id="MobiDB-lite"/>
    </source>
</evidence>
<name>A0A6A6PSX4_9PEZI</name>
<keyword evidence="3" id="KW-1185">Reference proteome</keyword>
<dbReference type="RefSeq" id="XP_033589163.1">
    <property type="nucleotide sequence ID" value="XM_033729732.1"/>
</dbReference>
<feature type="region of interest" description="Disordered" evidence="1">
    <location>
        <begin position="148"/>
        <end position="386"/>
    </location>
</feature>
<dbReference type="Proteomes" id="UP000799767">
    <property type="component" value="Unassembled WGS sequence"/>
</dbReference>
<dbReference type="InterPro" id="IPR018809">
    <property type="entry name" value="DUF2406"/>
</dbReference>
<dbReference type="Pfam" id="PF10295">
    <property type="entry name" value="DUF2406"/>
    <property type="match status" value="1"/>
</dbReference>
<dbReference type="PANTHER" id="PTHR28186:SF1">
    <property type="entry name" value="MEIOTICALLY UP-REGULATED GENE 9 PROTEIN"/>
    <property type="match status" value="1"/>
</dbReference>
<gene>
    <name evidence="2" type="ORF">BDY17DRAFT_162567</name>
</gene>
<proteinExistence type="predicted"/>
<evidence type="ECO:0000313" key="2">
    <source>
        <dbReference type="EMBL" id="KAF2482593.1"/>
    </source>
</evidence>
<feature type="region of interest" description="Disordered" evidence="1">
    <location>
        <begin position="1"/>
        <end position="56"/>
    </location>
</feature>
<reference evidence="2" key="1">
    <citation type="journal article" date="2020" name="Stud. Mycol.">
        <title>101 Dothideomycetes genomes: a test case for predicting lifestyles and emergence of pathogens.</title>
        <authorList>
            <person name="Haridas S."/>
            <person name="Albert R."/>
            <person name="Binder M."/>
            <person name="Bloem J."/>
            <person name="Labutti K."/>
            <person name="Salamov A."/>
            <person name="Andreopoulos B."/>
            <person name="Baker S."/>
            <person name="Barry K."/>
            <person name="Bills G."/>
            <person name="Bluhm B."/>
            <person name="Cannon C."/>
            <person name="Castanera R."/>
            <person name="Culley D."/>
            <person name="Daum C."/>
            <person name="Ezra D."/>
            <person name="Gonzalez J."/>
            <person name="Henrissat B."/>
            <person name="Kuo A."/>
            <person name="Liang C."/>
            <person name="Lipzen A."/>
            <person name="Lutzoni F."/>
            <person name="Magnuson J."/>
            <person name="Mondo S."/>
            <person name="Nolan M."/>
            <person name="Ohm R."/>
            <person name="Pangilinan J."/>
            <person name="Park H.-J."/>
            <person name="Ramirez L."/>
            <person name="Alfaro M."/>
            <person name="Sun H."/>
            <person name="Tritt A."/>
            <person name="Yoshinaga Y."/>
            <person name="Zwiers L.-H."/>
            <person name="Turgeon B."/>
            <person name="Goodwin S."/>
            <person name="Spatafora J."/>
            <person name="Crous P."/>
            <person name="Grigoriev I."/>
        </authorList>
    </citation>
    <scope>NUCLEOTIDE SEQUENCE</scope>
    <source>
        <strain evidence="2">CBS 113389</strain>
    </source>
</reference>
<dbReference type="OrthoDB" id="5330253at2759"/>